<feature type="compositionally biased region" description="Basic residues" evidence="1">
    <location>
        <begin position="65"/>
        <end position="76"/>
    </location>
</feature>
<feature type="region of interest" description="Disordered" evidence="1">
    <location>
        <begin position="51"/>
        <end position="92"/>
    </location>
</feature>
<evidence type="ECO:0000313" key="3">
    <source>
        <dbReference type="Proteomes" id="UP000026960"/>
    </source>
</evidence>
<dbReference type="AlphaFoldDB" id="A0A0D3F4R5"/>
<name>A0A0D3F4R5_9ORYZ</name>
<reference evidence="2" key="1">
    <citation type="journal article" date="2009" name="Rice">
        <title>De Novo Next Generation Sequencing of Plant Genomes.</title>
        <authorList>
            <person name="Rounsley S."/>
            <person name="Marri P.R."/>
            <person name="Yu Y."/>
            <person name="He R."/>
            <person name="Sisneros N."/>
            <person name="Goicoechea J.L."/>
            <person name="Lee S.J."/>
            <person name="Angelova A."/>
            <person name="Kudrna D."/>
            <person name="Luo M."/>
            <person name="Affourtit J."/>
            <person name="Desany B."/>
            <person name="Knight J."/>
            <person name="Niazi F."/>
            <person name="Egholm M."/>
            <person name="Wing R.A."/>
        </authorList>
    </citation>
    <scope>NUCLEOTIDE SEQUENCE [LARGE SCALE GENOMIC DNA]</scope>
    <source>
        <strain evidence="2">cv. IRGC 105608</strain>
    </source>
</reference>
<evidence type="ECO:0000256" key="1">
    <source>
        <dbReference type="SAM" id="MobiDB-lite"/>
    </source>
</evidence>
<feature type="compositionally biased region" description="Low complexity" evidence="1">
    <location>
        <begin position="51"/>
        <end position="64"/>
    </location>
</feature>
<dbReference type="HOGENOM" id="CLU_117852_0_0_1"/>
<dbReference type="PaxDb" id="65489-OBART02G15410.1"/>
<accession>A0A0D3F4R5</accession>
<sequence length="201" mass="21751">MMIVIADRGSDGGVRISGAVDGEEAALPLLPHRLRCASSWGGEPLRRCLPRGLSSSSSSSLPPRIARRSSSRRRAPRPPDPPPAQPTRSSSRWRRLLEVSLGEVAAVEASLGRASGTAPAAAAGDASSARLPVGVVAREEKEARRGIEREGKEARRQRRHHDDEAATAGAIASRRERRRGAERRRGVVLEERRSLARERKG</sequence>
<proteinExistence type="predicted"/>
<keyword evidence="3" id="KW-1185">Reference proteome</keyword>
<protein>
    <submittedName>
        <fullName evidence="2">Uncharacterized protein</fullName>
    </submittedName>
</protein>
<dbReference type="Proteomes" id="UP000026960">
    <property type="component" value="Chromosome 2"/>
</dbReference>
<organism evidence="2">
    <name type="scientific">Oryza barthii</name>
    <dbReference type="NCBI Taxonomy" id="65489"/>
    <lineage>
        <taxon>Eukaryota</taxon>
        <taxon>Viridiplantae</taxon>
        <taxon>Streptophyta</taxon>
        <taxon>Embryophyta</taxon>
        <taxon>Tracheophyta</taxon>
        <taxon>Spermatophyta</taxon>
        <taxon>Magnoliopsida</taxon>
        <taxon>Liliopsida</taxon>
        <taxon>Poales</taxon>
        <taxon>Poaceae</taxon>
        <taxon>BOP clade</taxon>
        <taxon>Oryzoideae</taxon>
        <taxon>Oryzeae</taxon>
        <taxon>Oryzinae</taxon>
        <taxon>Oryza</taxon>
    </lineage>
</organism>
<reference evidence="2" key="2">
    <citation type="submission" date="2015-03" db="UniProtKB">
        <authorList>
            <consortium name="EnsemblPlants"/>
        </authorList>
    </citation>
    <scope>IDENTIFICATION</scope>
</reference>
<feature type="compositionally biased region" description="Basic and acidic residues" evidence="1">
    <location>
        <begin position="183"/>
        <end position="201"/>
    </location>
</feature>
<dbReference type="Gramene" id="OBART02G15410.1">
    <property type="protein sequence ID" value="OBART02G15410.1"/>
    <property type="gene ID" value="OBART02G15410"/>
</dbReference>
<dbReference type="EnsemblPlants" id="OBART02G15410.1">
    <property type="protein sequence ID" value="OBART02G15410.1"/>
    <property type="gene ID" value="OBART02G15410"/>
</dbReference>
<feature type="compositionally biased region" description="Basic and acidic residues" evidence="1">
    <location>
        <begin position="137"/>
        <end position="164"/>
    </location>
</feature>
<evidence type="ECO:0000313" key="2">
    <source>
        <dbReference type="EnsemblPlants" id="OBART02G15410.1"/>
    </source>
</evidence>
<feature type="region of interest" description="Disordered" evidence="1">
    <location>
        <begin position="133"/>
        <end position="201"/>
    </location>
</feature>